<sequence length="60" mass="6887">MLIFSAVLIGVGFLADWWYKKNGIQVTDPKENEANVSGMERAYVESHMNHMRDEMNSHGM</sequence>
<proteinExistence type="predicted"/>
<comment type="caution">
    <text evidence="1">The sequence shown here is derived from an EMBL/GenBank/DDBJ whole genome shotgun (WGS) entry which is preliminary data.</text>
</comment>
<dbReference type="OrthoDB" id="2942189at2"/>
<gene>
    <name evidence="1" type="ORF">D1B31_05405</name>
</gene>
<accession>A0A417YXQ8</accession>
<name>A0A417YXQ8_9BACI</name>
<dbReference type="AlphaFoldDB" id="A0A417YXQ8"/>
<dbReference type="Proteomes" id="UP000284416">
    <property type="component" value="Unassembled WGS sequence"/>
</dbReference>
<organism evidence="1 2">
    <name type="scientific">Neobacillus notoginsengisoli</name>
    <dbReference type="NCBI Taxonomy" id="1578198"/>
    <lineage>
        <taxon>Bacteria</taxon>
        <taxon>Bacillati</taxon>
        <taxon>Bacillota</taxon>
        <taxon>Bacilli</taxon>
        <taxon>Bacillales</taxon>
        <taxon>Bacillaceae</taxon>
        <taxon>Neobacillus</taxon>
    </lineage>
</organism>
<dbReference type="EMBL" id="QWEG01000003">
    <property type="protein sequence ID" value="RHW42319.1"/>
    <property type="molecule type" value="Genomic_DNA"/>
</dbReference>
<protein>
    <submittedName>
        <fullName evidence="1">Uncharacterized protein</fullName>
    </submittedName>
</protein>
<reference evidence="1 2" key="1">
    <citation type="journal article" date="2017" name="Int. J. Syst. Evol. Microbiol.">
        <title>Bacillus notoginsengisoli sp. nov., a novel bacterium isolated from the rhizosphere of Panax notoginseng.</title>
        <authorList>
            <person name="Zhang M.Y."/>
            <person name="Cheng J."/>
            <person name="Cai Y."/>
            <person name="Zhang T.Y."/>
            <person name="Wu Y.Y."/>
            <person name="Manikprabhu D."/>
            <person name="Li W.J."/>
            <person name="Zhang Y.X."/>
        </authorList>
    </citation>
    <scope>NUCLEOTIDE SEQUENCE [LARGE SCALE GENOMIC DNA]</scope>
    <source>
        <strain evidence="1 2">JCM 30743</strain>
    </source>
</reference>
<evidence type="ECO:0000313" key="1">
    <source>
        <dbReference type="EMBL" id="RHW42319.1"/>
    </source>
</evidence>
<evidence type="ECO:0000313" key="2">
    <source>
        <dbReference type="Proteomes" id="UP000284416"/>
    </source>
</evidence>
<keyword evidence="2" id="KW-1185">Reference proteome</keyword>